<proteinExistence type="predicted"/>
<dbReference type="GO" id="GO:0005737">
    <property type="term" value="C:cytoplasm"/>
    <property type="evidence" value="ECO:0007669"/>
    <property type="project" value="TreeGrafter"/>
</dbReference>
<keyword evidence="4" id="KW-1185">Reference proteome</keyword>
<accession>A0AA38FF97</accession>
<dbReference type="SUPFAM" id="SSF57903">
    <property type="entry name" value="FYVE/PHD zinc finger"/>
    <property type="match status" value="1"/>
</dbReference>
<keyword evidence="1" id="KW-0863">Zinc-finger</keyword>
<gene>
    <name evidence="3" type="ORF">KI387_031454</name>
</gene>
<evidence type="ECO:0000256" key="2">
    <source>
        <dbReference type="ARBA" id="ARBA00022833"/>
    </source>
</evidence>
<dbReference type="Proteomes" id="UP000824469">
    <property type="component" value="Unassembled WGS sequence"/>
</dbReference>
<dbReference type="CDD" id="cd15542">
    <property type="entry name" value="PHD_UBR7"/>
    <property type="match status" value="1"/>
</dbReference>
<organism evidence="3 4">
    <name type="scientific">Taxus chinensis</name>
    <name type="common">Chinese yew</name>
    <name type="synonym">Taxus wallichiana var. chinensis</name>
    <dbReference type="NCBI Taxonomy" id="29808"/>
    <lineage>
        <taxon>Eukaryota</taxon>
        <taxon>Viridiplantae</taxon>
        <taxon>Streptophyta</taxon>
        <taxon>Embryophyta</taxon>
        <taxon>Tracheophyta</taxon>
        <taxon>Spermatophyta</taxon>
        <taxon>Pinopsida</taxon>
        <taxon>Pinidae</taxon>
        <taxon>Conifers II</taxon>
        <taxon>Cupressales</taxon>
        <taxon>Taxaceae</taxon>
        <taxon>Taxus</taxon>
    </lineage>
</organism>
<dbReference type="EMBL" id="JAHRHJ020000010">
    <property type="protein sequence ID" value="KAH9299772.1"/>
    <property type="molecule type" value="Genomic_DNA"/>
</dbReference>
<dbReference type="InterPro" id="IPR013083">
    <property type="entry name" value="Znf_RING/FYVE/PHD"/>
</dbReference>
<keyword evidence="2" id="KW-0862">Zinc</keyword>
<dbReference type="PANTHER" id="PTHR13513:SF9">
    <property type="entry name" value="E3 UBIQUITIN-PROTEIN LIGASE UBR7-RELATED"/>
    <property type="match status" value="1"/>
</dbReference>
<evidence type="ECO:0000313" key="4">
    <source>
        <dbReference type="Proteomes" id="UP000824469"/>
    </source>
</evidence>
<dbReference type="AlphaFoldDB" id="A0AA38FF97"/>
<dbReference type="PANTHER" id="PTHR13513">
    <property type="entry name" value="E3 UBIQUITIN-PROTEIN LIGASE UBR7"/>
    <property type="match status" value="1"/>
</dbReference>
<dbReference type="Gene3D" id="3.30.40.10">
    <property type="entry name" value="Zinc/RING finger domain, C3HC4 (zinc finger)"/>
    <property type="match status" value="1"/>
</dbReference>
<evidence type="ECO:0000313" key="3">
    <source>
        <dbReference type="EMBL" id="KAH9299772.1"/>
    </source>
</evidence>
<protein>
    <submittedName>
        <fullName evidence="3">Uncharacterized protein</fullName>
    </submittedName>
</protein>
<evidence type="ECO:0000256" key="1">
    <source>
        <dbReference type="ARBA" id="ARBA00022771"/>
    </source>
</evidence>
<sequence>VVELWTRRSFRCDCGNIKFGDGHCKLFADKDNENDRNYYNQNYKGLYCTCHRPYPDPDGEDQGEMIQCCICEDWFHENHLGLESTEK</sequence>
<comment type="caution">
    <text evidence="3">The sequence shown here is derived from an EMBL/GenBank/DDBJ whole genome shotgun (WGS) entry which is preliminary data.</text>
</comment>
<dbReference type="InterPro" id="IPR011011">
    <property type="entry name" value="Znf_FYVE_PHD"/>
</dbReference>
<reference evidence="3 4" key="1">
    <citation type="journal article" date="2021" name="Nat. Plants">
        <title>The Taxus genome provides insights into paclitaxel biosynthesis.</title>
        <authorList>
            <person name="Xiong X."/>
            <person name="Gou J."/>
            <person name="Liao Q."/>
            <person name="Li Y."/>
            <person name="Zhou Q."/>
            <person name="Bi G."/>
            <person name="Li C."/>
            <person name="Du R."/>
            <person name="Wang X."/>
            <person name="Sun T."/>
            <person name="Guo L."/>
            <person name="Liang H."/>
            <person name="Lu P."/>
            <person name="Wu Y."/>
            <person name="Zhang Z."/>
            <person name="Ro D.K."/>
            <person name="Shang Y."/>
            <person name="Huang S."/>
            <person name="Yan J."/>
        </authorList>
    </citation>
    <scope>NUCLEOTIDE SEQUENCE [LARGE SCALE GENOMIC DNA]</scope>
    <source>
        <strain evidence="3">Ta-2019</strain>
    </source>
</reference>
<dbReference type="GO" id="GO:0008270">
    <property type="term" value="F:zinc ion binding"/>
    <property type="evidence" value="ECO:0007669"/>
    <property type="project" value="UniProtKB-KW"/>
</dbReference>
<keyword evidence="1" id="KW-0479">Metal-binding</keyword>
<feature type="non-terminal residue" evidence="3">
    <location>
        <position position="1"/>
    </location>
</feature>
<feature type="non-terminal residue" evidence="3">
    <location>
        <position position="87"/>
    </location>
</feature>
<dbReference type="GO" id="GO:0061630">
    <property type="term" value="F:ubiquitin protein ligase activity"/>
    <property type="evidence" value="ECO:0007669"/>
    <property type="project" value="InterPro"/>
</dbReference>
<dbReference type="InterPro" id="IPR040204">
    <property type="entry name" value="UBR7"/>
</dbReference>
<name>A0AA38FF97_TAXCH</name>